<comment type="caution">
    <text evidence="8">The sequence shown here is derived from an EMBL/GenBank/DDBJ whole genome shotgun (WGS) entry which is preliminary data.</text>
</comment>
<keyword evidence="5" id="KW-0808">Transferase</keyword>
<dbReference type="RefSeq" id="XP_040649695.1">
    <property type="nucleotide sequence ID" value="XM_040794445.1"/>
</dbReference>
<dbReference type="Pfam" id="PF01048">
    <property type="entry name" value="PNP_UDP_1"/>
    <property type="match status" value="1"/>
</dbReference>
<dbReference type="CDD" id="cd09009">
    <property type="entry name" value="PNP-EcPNPII_like"/>
    <property type="match status" value="1"/>
</dbReference>
<organism evidence="8 9">
    <name type="scientific">Penicillium patulum</name>
    <name type="common">Penicillium griseofulvum</name>
    <dbReference type="NCBI Taxonomy" id="5078"/>
    <lineage>
        <taxon>Eukaryota</taxon>
        <taxon>Fungi</taxon>
        <taxon>Dikarya</taxon>
        <taxon>Ascomycota</taxon>
        <taxon>Pezizomycotina</taxon>
        <taxon>Eurotiomycetes</taxon>
        <taxon>Eurotiomycetidae</taxon>
        <taxon>Eurotiales</taxon>
        <taxon>Aspergillaceae</taxon>
        <taxon>Penicillium</taxon>
    </lineage>
</organism>
<feature type="domain" description="Nucleoside phosphorylase" evidence="7">
    <location>
        <begin position="32"/>
        <end position="327"/>
    </location>
</feature>
<dbReference type="Proteomes" id="UP000070168">
    <property type="component" value="Unassembled WGS sequence"/>
</dbReference>
<evidence type="ECO:0000256" key="5">
    <source>
        <dbReference type="ARBA" id="ARBA00022679"/>
    </source>
</evidence>
<gene>
    <name evidence="8" type="ORF">PGRI_067310</name>
</gene>
<dbReference type="EC" id="2.4.2.1" evidence="3"/>
<dbReference type="InterPro" id="IPR035994">
    <property type="entry name" value="Nucleoside_phosphorylase_sf"/>
</dbReference>
<dbReference type="PANTHER" id="PTHR11904:SF9">
    <property type="entry name" value="PURINE NUCLEOSIDE PHOSPHORYLASE-RELATED"/>
    <property type="match status" value="1"/>
</dbReference>
<keyword evidence="4" id="KW-0328">Glycosyltransferase</keyword>
<dbReference type="GO" id="GO:0009116">
    <property type="term" value="P:nucleoside metabolic process"/>
    <property type="evidence" value="ECO:0007669"/>
    <property type="project" value="InterPro"/>
</dbReference>
<evidence type="ECO:0000256" key="3">
    <source>
        <dbReference type="ARBA" id="ARBA00011886"/>
    </source>
</evidence>
<evidence type="ECO:0000256" key="6">
    <source>
        <dbReference type="ARBA" id="ARBA00031036"/>
    </source>
</evidence>
<dbReference type="OMA" id="EGVYAQF"/>
<dbReference type="EMBL" id="LHQR01000044">
    <property type="protein sequence ID" value="KXG51159.1"/>
    <property type="molecule type" value="Genomic_DNA"/>
</dbReference>
<comment type="pathway">
    <text evidence="1">Purine metabolism; purine nucleoside salvage.</text>
</comment>
<dbReference type="UniPathway" id="UPA00606"/>
<evidence type="ECO:0000313" key="8">
    <source>
        <dbReference type="EMBL" id="KXG51159.1"/>
    </source>
</evidence>
<name>A0A135LQH9_PENPA</name>
<evidence type="ECO:0000256" key="4">
    <source>
        <dbReference type="ARBA" id="ARBA00022676"/>
    </source>
</evidence>
<dbReference type="SUPFAM" id="SSF53167">
    <property type="entry name" value="Purine and uridine phosphorylases"/>
    <property type="match status" value="1"/>
</dbReference>
<evidence type="ECO:0000256" key="2">
    <source>
        <dbReference type="ARBA" id="ARBA00006751"/>
    </source>
</evidence>
<dbReference type="GO" id="GO:0005737">
    <property type="term" value="C:cytoplasm"/>
    <property type="evidence" value="ECO:0007669"/>
    <property type="project" value="TreeGrafter"/>
</dbReference>
<protein>
    <recommendedName>
        <fullName evidence="3">purine-nucleoside phosphorylase</fullName>
        <ecNumber evidence="3">2.4.2.1</ecNumber>
    </recommendedName>
    <alternativeName>
        <fullName evidence="6">Inosine-guanosine phosphorylase</fullName>
    </alternativeName>
</protein>
<proteinExistence type="inferred from homology"/>
<sequence>MTKTDLSSFERANEAVSYLRTKLPEALQKPHVAIVCGSGLGGLADTIQPESRVEFDYASIPHFPRSTVVGHAGKLVFGLLGQKIPAVLMVGRAHYYEGHSIDQVSFPIRVFKQLQVNTVVLTNAAGGLNSEYSVGDIVLLNDVGETPVEATEWSDSNTGLQHLFLAGLAGTHPLRGPNEDEFGVRFPPLSDAYDLELRRHVHQSWKKVISPETKRKLHEGVYAFCGGPTYETRAESRMLRMLGADVVGMSTVPEIVTARHCGLRVLAFSLVTNKVVLSPVPRGDDDLLQNKAAGELSALLEEGMAGHEEVLEAGREAAIDMQRLVVETLVDVFDRD</sequence>
<dbReference type="InterPro" id="IPR011268">
    <property type="entry name" value="Purine_phosphorylase"/>
</dbReference>
<comment type="similarity">
    <text evidence="2">Belongs to the PNP/MTAP phosphorylase family.</text>
</comment>
<dbReference type="AlphaFoldDB" id="A0A135LQH9"/>
<dbReference type="OrthoDB" id="10261782at2759"/>
<dbReference type="PANTHER" id="PTHR11904">
    <property type="entry name" value="METHYLTHIOADENOSINE/PURINE NUCLEOSIDE PHOSPHORYLASE"/>
    <property type="match status" value="1"/>
</dbReference>
<keyword evidence="9" id="KW-1185">Reference proteome</keyword>
<evidence type="ECO:0000256" key="1">
    <source>
        <dbReference type="ARBA" id="ARBA00005058"/>
    </source>
</evidence>
<dbReference type="GeneID" id="63709745"/>
<dbReference type="NCBIfam" id="TIGR01697">
    <property type="entry name" value="PNPH-PUNA-XAPA"/>
    <property type="match status" value="1"/>
</dbReference>
<dbReference type="NCBIfam" id="NF006054">
    <property type="entry name" value="PRK08202.1"/>
    <property type="match status" value="1"/>
</dbReference>
<evidence type="ECO:0000259" key="7">
    <source>
        <dbReference type="Pfam" id="PF01048"/>
    </source>
</evidence>
<dbReference type="STRING" id="5078.A0A135LQH9"/>
<evidence type="ECO:0000313" key="9">
    <source>
        <dbReference type="Proteomes" id="UP000070168"/>
    </source>
</evidence>
<reference evidence="8 9" key="1">
    <citation type="journal article" date="2016" name="BMC Genomics">
        <title>Genome sequencing and secondary metabolism of the postharvest pathogen Penicillium griseofulvum.</title>
        <authorList>
            <person name="Banani H."/>
            <person name="Marcet-Houben M."/>
            <person name="Ballester A.R."/>
            <person name="Abbruscato P."/>
            <person name="Gonzalez-Candelas L."/>
            <person name="Gabaldon T."/>
            <person name="Spadaro D."/>
        </authorList>
    </citation>
    <scope>NUCLEOTIDE SEQUENCE [LARGE SCALE GENOMIC DNA]</scope>
    <source>
        <strain evidence="8 9">PG3</strain>
    </source>
</reference>
<dbReference type="Gene3D" id="3.40.50.1580">
    <property type="entry name" value="Nucleoside phosphorylase domain"/>
    <property type="match status" value="1"/>
</dbReference>
<accession>A0A135LQH9</accession>
<dbReference type="GO" id="GO:0004731">
    <property type="term" value="F:purine-nucleoside phosphorylase activity"/>
    <property type="evidence" value="ECO:0007669"/>
    <property type="project" value="UniProtKB-EC"/>
</dbReference>
<dbReference type="InterPro" id="IPR000845">
    <property type="entry name" value="Nucleoside_phosphorylase_d"/>
</dbReference>